<accession>A0AAF0RSC0</accession>
<proteinExistence type="predicted"/>
<reference evidence="1" key="1">
    <citation type="submission" date="2023-04" db="EMBL/GenBank/DDBJ databases">
        <title>Bacteriophage Phass-1 Discovered in the Human Gut Virome - the Founding Member of the Proposed New Family Phassviridae.</title>
        <authorList>
            <person name="Tikunov A.Y."/>
            <person name="Morozova V.V."/>
            <person name="Chechushkov A.V."/>
            <person name="Tikunova N.V."/>
        </authorList>
    </citation>
    <scope>NUCLEOTIDE SEQUENCE</scope>
</reference>
<evidence type="ECO:0000313" key="1">
    <source>
        <dbReference type="EMBL" id="WIC39549.1"/>
    </source>
</evidence>
<organism evidence="1 2">
    <name type="scientific">Phage Phass-1</name>
    <dbReference type="NCBI Taxonomy" id="3043662"/>
    <lineage>
        <taxon>Viruses</taxon>
        <taxon>Duplodnaviria</taxon>
        <taxon>Heunggongvirae</taxon>
        <taxon>Uroviricota</taxon>
        <taxon>Caudoviricetes</taxon>
        <taxon>Caudoviricetes code 15 clade</taxon>
    </lineage>
</organism>
<sequence>MAAAKALEEVTGSAESAAKALENLDSDYAEDFNNFIQNGNFNSMTEDELNSTFEKDKEGNVTLESAREYAENALGGEQGLREMVAATLGKSAAEITDEEINNYVQ</sequence>
<evidence type="ECO:0000313" key="2">
    <source>
        <dbReference type="Proteomes" id="UP001237988"/>
    </source>
</evidence>
<protein>
    <submittedName>
        <fullName evidence="1">Uncharacterized protein</fullName>
    </submittedName>
</protein>
<name>A0AAF0RSC0_9CAUD</name>
<dbReference type="EMBL" id="OQ749652">
    <property type="protein sequence ID" value="WIC39549.1"/>
    <property type="molecule type" value="Genomic_DNA"/>
</dbReference>
<dbReference type="Proteomes" id="UP001237988">
    <property type="component" value="Segment"/>
</dbReference>